<evidence type="ECO:0000313" key="3">
    <source>
        <dbReference type="Proteomes" id="UP000632195"/>
    </source>
</evidence>
<comment type="caution">
    <text evidence="2">The sequence shown here is derived from an EMBL/GenBank/DDBJ whole genome shotgun (WGS) entry which is preliminary data.</text>
</comment>
<protein>
    <recommendedName>
        <fullName evidence="1">Glycogen debranching enzyme C-terminal domain-containing protein</fullName>
    </recommendedName>
</protein>
<dbReference type="SUPFAM" id="SSF48208">
    <property type="entry name" value="Six-hairpin glycosidases"/>
    <property type="match status" value="1"/>
</dbReference>
<dbReference type="AlphaFoldDB" id="A0AA37FA11"/>
<dbReference type="Proteomes" id="UP000632195">
    <property type="component" value="Unassembled WGS sequence"/>
</dbReference>
<sequence>MRDRQILTEILSTLTRVGEGDNHREMEVWVKEFRGPLSSYSFSLISGNGSHLVSYQNGDALVTDGHRSRTGLWFADVCVARSIRFRFSGMRSAERIRKYVRGLGYIARDYGMTQTVQFMVPGQGKFVCFLRGQEEVEVEIDTTQSRAWPSTATGGENSIAVRKGRADVSGSMLPVSIHTTGTVEARGNTVRVMLGPGENRITVSLLGDYRDGDLLSTLAYHSRVRDNCVLRSGDFRFDKVFLWAKHDMLEMFNTTPAGSGFFAGYPVFSWFFGRDGLWISMAAMAAGLEREALEHLRLLFSHSDRGRIPHEIPITGDGDPSFEIGKKKIGTMYMSVDSSPLWVLAYARYVFWTGEHPMGEELLEVSRFLASLDSDSDGLIENRFSEGLIGWPESWADRRDGKCVDANAWYTEARRLLWGMGVSGEVDMRKVRDTFWDGSVFLDSIGEGKRRILSSSTVVPCMYMECEECRRFLDFMAGEHMLTPWGMRSMSTTDPMYDGGYHTGTVWPLMSGWLSLALFRNGMRDRGLEALKTFVDAAFSSDDPGRINETYSASEFVPTGQFAQGWSSSLFVQSVIEGLFGLTPDPWLGLQDALTGRLPEGWPSGRATIGNINYRGTRYTIVLGKDGARLEEEAAWQERSR</sequence>
<reference evidence="2" key="2">
    <citation type="submission" date="2022-09" db="EMBL/GenBank/DDBJ databases">
        <authorList>
            <person name="Sun Q."/>
            <person name="Ohkuma M."/>
        </authorList>
    </citation>
    <scope>NUCLEOTIDE SEQUENCE</scope>
    <source>
        <strain evidence="2">JCM 13583</strain>
    </source>
</reference>
<feature type="domain" description="Glycogen debranching enzyme C-terminal" evidence="1">
    <location>
        <begin position="458"/>
        <end position="569"/>
    </location>
</feature>
<evidence type="ECO:0000313" key="2">
    <source>
        <dbReference type="EMBL" id="GGM77326.1"/>
    </source>
</evidence>
<evidence type="ECO:0000259" key="1">
    <source>
        <dbReference type="Pfam" id="PF06202"/>
    </source>
</evidence>
<dbReference type="InterPro" id="IPR032790">
    <property type="entry name" value="GDE_C"/>
</dbReference>
<dbReference type="InterPro" id="IPR012341">
    <property type="entry name" value="6hp_glycosidase-like_sf"/>
</dbReference>
<dbReference type="InterPro" id="IPR008928">
    <property type="entry name" value="6-hairpin_glycosidase_sf"/>
</dbReference>
<keyword evidence="3" id="KW-1185">Reference proteome</keyword>
<gene>
    <name evidence="2" type="ORF">GCM10007108_14380</name>
</gene>
<dbReference type="RefSeq" id="WP_188681555.1">
    <property type="nucleotide sequence ID" value="NZ_BMNY01000002.1"/>
</dbReference>
<name>A0AA37FA11_9ARCH</name>
<proteinExistence type="predicted"/>
<dbReference type="GO" id="GO:0005975">
    <property type="term" value="P:carbohydrate metabolic process"/>
    <property type="evidence" value="ECO:0007669"/>
    <property type="project" value="InterPro"/>
</dbReference>
<reference evidence="2" key="1">
    <citation type="journal article" date="2014" name="Int. J. Syst. Evol. Microbiol.">
        <title>Complete genome sequence of Corynebacterium casei LMG S-19264T (=DSM 44701T), isolated from a smear-ripened cheese.</title>
        <authorList>
            <consortium name="US DOE Joint Genome Institute (JGI-PGF)"/>
            <person name="Walter F."/>
            <person name="Albersmeier A."/>
            <person name="Kalinowski J."/>
            <person name="Ruckert C."/>
        </authorList>
    </citation>
    <scope>NUCLEOTIDE SEQUENCE</scope>
    <source>
        <strain evidence="2">JCM 13583</strain>
    </source>
</reference>
<dbReference type="Gene3D" id="1.50.10.10">
    <property type="match status" value="1"/>
</dbReference>
<dbReference type="Pfam" id="PF06202">
    <property type="entry name" value="GDE_C"/>
    <property type="match status" value="1"/>
</dbReference>
<accession>A0AA37FA11</accession>
<organism evidence="2 3">
    <name type="scientific">Thermogymnomonas acidicola</name>
    <dbReference type="NCBI Taxonomy" id="399579"/>
    <lineage>
        <taxon>Archaea</taxon>
        <taxon>Methanobacteriati</taxon>
        <taxon>Thermoplasmatota</taxon>
        <taxon>Thermoplasmata</taxon>
        <taxon>Thermoplasmatales</taxon>
        <taxon>Thermogymnomonas</taxon>
    </lineage>
</organism>
<dbReference type="EMBL" id="BMNY01000002">
    <property type="protein sequence ID" value="GGM77326.1"/>
    <property type="molecule type" value="Genomic_DNA"/>
</dbReference>